<feature type="compositionally biased region" description="Acidic residues" evidence="2">
    <location>
        <begin position="245"/>
        <end position="282"/>
    </location>
</feature>
<dbReference type="GO" id="GO:0062101">
    <property type="term" value="F:peptidyl-aspartic acid 3-dioxygenase activity"/>
    <property type="evidence" value="ECO:0007669"/>
    <property type="project" value="InterPro"/>
</dbReference>
<feature type="compositionally biased region" description="Acidic residues" evidence="2">
    <location>
        <begin position="483"/>
        <end position="533"/>
    </location>
</feature>
<evidence type="ECO:0000256" key="3">
    <source>
        <dbReference type="SAM" id="Phobius"/>
    </source>
</evidence>
<feature type="region of interest" description="Disordered" evidence="2">
    <location>
        <begin position="578"/>
        <end position="709"/>
    </location>
</feature>
<dbReference type="Pfam" id="PF05118">
    <property type="entry name" value="Asp_Arg_Hydrox"/>
    <property type="match status" value="1"/>
</dbReference>
<feature type="compositionally biased region" description="Acidic residues" evidence="2">
    <location>
        <begin position="167"/>
        <end position="180"/>
    </location>
</feature>
<feature type="compositionally biased region" description="Acidic residues" evidence="2">
    <location>
        <begin position="289"/>
        <end position="312"/>
    </location>
</feature>
<feature type="region of interest" description="Disordered" evidence="2">
    <location>
        <begin position="458"/>
        <end position="539"/>
    </location>
</feature>
<sequence>MSGDVQPRKRKDKKKIKRDSLDSKSEGDVFTRKASLKDEEDVKEHHHGVHATKMGKDDVHLHVQSDHATGGHWCAKIFFFSLLAILFGLVGIIILENRGSSDLDTPLSESRFSEYFEGWVDEHRASHDDHGPKTGIDDHDSAPFEEEEDHSEQDDEEAHDISQGDSHDEEDDDHGEEEEELAKSNEDEGVDNSQANDDEDDEEEEEREEVDDENEDNEEDDDEAPDSRNVEEETAYSRSKRDIKMEDEDDNDDVDEGFEDDANNSNDNDDDNDQTNEEDDDNNQNSPNEEVDTIEQNDDDDDNPEDDQDAPFEESSTNKPNVAENAKKETISPVEEEKVVIKNVEDQTDQNEKEKGKESKPEIVEQPSTEKQNLPSKVAAGKGQEDDDFDDDEASLEKVVDNDAGEELHLRQKAEQEELAAKAAAVQEEEESESAPIAVKVAVGLALAFVARLVLVKKTQSSDSKEPMEEPPQVKRRFTMISTEDDIPVDTEQQLDDEVEDEYSEDEGEEEEEEDDPELQYSEEIEEEDEDDENARIEKITPDTFEQLNAMYRSKPPEPPAAPLIPEKRIEPVVAKPSDAAPLSRPPIHPPAKEEPKKIVFDDTPKVSFIQPPIPTAPQRDRSPKSYEQQKEEVANEDIEEDEDIEDEEEEYDDEEEIYSGSEEDADEDISDVDDNDLMRRLEEKYGKLPDQQYDSDEEEESWTKVRGPQSFMDDDSFLDEEIRRANEELFNDNLKPALQIFDSLILKFPGHPGALYGKAKVLDRLSTKYKNNQMLQDAIEAYRVVLKLEDKADDKIYREAGERCVQLLRFGGMLAQAVPIHRNLIRRFPNDPEVRNQLAVTYLMQNRYAEAKYILHHTLMRWRDNGFAQVHYGFILKVHDNDLKSAVALLREGIASEANGTQDGRFYFTLGDALYRLGEKEEAMEVYKKGADLKLFPSALQRSLYNVNGLKAQPFWTPEETTYEKELSILQRNWELIQKEGLTAMKIPGYYEDEAESLRDKGNWKQLELFARGYRIEKNCAKTPLTCNIIETFPAARTCKRGQVKFSIMQPGTHVWPHCGPTNCRLRAHLGLVVPPGAKIRVGTEERTWKAGEWLIFDDSFEHEVWHNGISPRLVLIVDVWHPELTEDQRENLSRI</sequence>
<dbReference type="SUPFAM" id="SSF48452">
    <property type="entry name" value="TPR-like"/>
    <property type="match status" value="1"/>
</dbReference>
<feature type="compositionally biased region" description="Basic and acidic residues" evidence="2">
    <location>
        <begin position="18"/>
        <end position="44"/>
    </location>
</feature>
<keyword evidence="3" id="KW-0812">Transmembrane</keyword>
<dbReference type="OMA" id="VERQWAT"/>
<feature type="compositionally biased region" description="Acidic residues" evidence="2">
    <location>
        <begin position="385"/>
        <end position="394"/>
    </location>
</feature>
<dbReference type="EMBL" id="LR899014">
    <property type="protein sequence ID" value="CAD7092331.1"/>
    <property type="molecule type" value="Genomic_DNA"/>
</dbReference>
<feature type="compositionally biased region" description="Polar residues" evidence="2">
    <location>
        <begin position="366"/>
        <end position="375"/>
    </location>
</feature>
<dbReference type="PANTHER" id="PTHR12366:SF29">
    <property type="entry name" value="ASPARTYL BETA-HYDROXYLASE, ISOFORM L"/>
    <property type="match status" value="1"/>
</dbReference>
<name>A0A7R8Z183_HERIL</name>
<dbReference type="InParanoid" id="A0A7R8Z183"/>
<dbReference type="Gene3D" id="1.25.40.10">
    <property type="entry name" value="Tetratricopeptide repeat domain"/>
    <property type="match status" value="1"/>
</dbReference>
<feature type="compositionally biased region" description="Basic and acidic residues" evidence="2">
    <location>
        <begin position="325"/>
        <end position="363"/>
    </location>
</feature>
<accession>A0A7R8Z183</accession>
<dbReference type="InterPro" id="IPR019734">
    <property type="entry name" value="TPR_rpt"/>
</dbReference>
<dbReference type="SUPFAM" id="SSF51197">
    <property type="entry name" value="Clavaminate synthase-like"/>
    <property type="match status" value="1"/>
</dbReference>
<feature type="compositionally biased region" description="Acidic residues" evidence="2">
    <location>
        <begin position="635"/>
        <end position="676"/>
    </location>
</feature>
<feature type="compositionally biased region" description="Acidic residues" evidence="2">
    <location>
        <begin position="143"/>
        <end position="158"/>
    </location>
</feature>
<dbReference type="GO" id="GO:0005783">
    <property type="term" value="C:endoplasmic reticulum"/>
    <property type="evidence" value="ECO:0007669"/>
    <property type="project" value="TreeGrafter"/>
</dbReference>
<evidence type="ECO:0000313" key="6">
    <source>
        <dbReference type="Proteomes" id="UP000594454"/>
    </source>
</evidence>
<dbReference type="Gene3D" id="2.60.120.330">
    <property type="entry name" value="B-lactam Antibiotic, Isopenicillin N Synthase, Chain"/>
    <property type="match status" value="1"/>
</dbReference>
<comment type="similarity">
    <text evidence="1">Belongs to the aspartyl/asparaginyl beta-hydroxylase family.</text>
</comment>
<dbReference type="Proteomes" id="UP000594454">
    <property type="component" value="Chromosome 6"/>
</dbReference>
<feature type="compositionally biased region" description="Basic and acidic residues" evidence="2">
    <location>
        <begin position="677"/>
        <end position="688"/>
    </location>
</feature>
<dbReference type="InterPro" id="IPR027443">
    <property type="entry name" value="IPNS-like_sf"/>
</dbReference>
<feature type="compositionally biased region" description="Basic and acidic residues" evidence="2">
    <location>
        <begin position="591"/>
        <end position="605"/>
    </location>
</feature>
<dbReference type="InterPro" id="IPR039038">
    <property type="entry name" value="ASPH"/>
</dbReference>
<feature type="transmembrane region" description="Helical" evidence="3">
    <location>
        <begin position="77"/>
        <end position="95"/>
    </location>
</feature>
<protein>
    <recommendedName>
        <fullName evidence="4">Aspartyl/asparaginy/proline hydroxylase domain-containing protein</fullName>
    </recommendedName>
</protein>
<feature type="compositionally biased region" description="Basic residues" evidence="2">
    <location>
        <begin position="8"/>
        <end position="17"/>
    </location>
</feature>
<dbReference type="AlphaFoldDB" id="A0A7R8Z183"/>
<dbReference type="InterPro" id="IPR007803">
    <property type="entry name" value="Asp/Arg/Pro-Hydrxlase"/>
</dbReference>
<dbReference type="SMART" id="SM00028">
    <property type="entry name" value="TPR"/>
    <property type="match status" value="3"/>
</dbReference>
<gene>
    <name evidence="5" type="ORF">HERILL_LOCUS14699</name>
</gene>
<feature type="domain" description="Aspartyl/asparaginy/proline hydroxylase" evidence="4">
    <location>
        <begin position="973"/>
        <end position="1124"/>
    </location>
</feature>
<proteinExistence type="inferred from homology"/>
<evidence type="ECO:0000313" key="5">
    <source>
        <dbReference type="EMBL" id="CAD7092331.1"/>
    </source>
</evidence>
<dbReference type="InterPro" id="IPR011990">
    <property type="entry name" value="TPR-like_helical_dom_sf"/>
</dbReference>
<dbReference type="PANTHER" id="PTHR12366">
    <property type="entry name" value="ASPARTYL/ASPARAGINYL BETA-HYDROXYLASE"/>
    <property type="match status" value="1"/>
</dbReference>
<organism evidence="5 6">
    <name type="scientific">Hermetia illucens</name>
    <name type="common">Black soldier fly</name>
    <dbReference type="NCBI Taxonomy" id="343691"/>
    <lineage>
        <taxon>Eukaryota</taxon>
        <taxon>Metazoa</taxon>
        <taxon>Ecdysozoa</taxon>
        <taxon>Arthropoda</taxon>
        <taxon>Hexapoda</taxon>
        <taxon>Insecta</taxon>
        <taxon>Pterygota</taxon>
        <taxon>Neoptera</taxon>
        <taxon>Endopterygota</taxon>
        <taxon>Diptera</taxon>
        <taxon>Brachycera</taxon>
        <taxon>Stratiomyomorpha</taxon>
        <taxon>Stratiomyidae</taxon>
        <taxon>Hermetiinae</taxon>
        <taxon>Hermetia</taxon>
    </lineage>
</organism>
<dbReference type="OrthoDB" id="438431at2759"/>
<evidence type="ECO:0000256" key="2">
    <source>
        <dbReference type="SAM" id="MobiDB-lite"/>
    </source>
</evidence>
<keyword evidence="3" id="KW-1133">Transmembrane helix</keyword>
<reference evidence="5 6" key="1">
    <citation type="submission" date="2020-11" db="EMBL/GenBank/DDBJ databases">
        <authorList>
            <person name="Wallbank WR R."/>
            <person name="Pardo Diaz C."/>
            <person name="Kozak K."/>
            <person name="Martin S."/>
            <person name="Jiggins C."/>
            <person name="Moest M."/>
            <person name="Warren A I."/>
            <person name="Generalovic N T."/>
            <person name="Byers J.R.P. K."/>
            <person name="Montejo-Kovacevich G."/>
            <person name="Yen C E."/>
        </authorList>
    </citation>
    <scope>NUCLEOTIDE SEQUENCE [LARGE SCALE GENOMIC DNA]</scope>
</reference>
<evidence type="ECO:0000256" key="1">
    <source>
        <dbReference type="ARBA" id="ARBA00007730"/>
    </source>
</evidence>
<keyword evidence="6" id="KW-1185">Reference proteome</keyword>
<dbReference type="Pfam" id="PF13432">
    <property type="entry name" value="TPR_16"/>
    <property type="match status" value="1"/>
</dbReference>
<evidence type="ECO:0000259" key="4">
    <source>
        <dbReference type="Pfam" id="PF05118"/>
    </source>
</evidence>
<feature type="compositionally biased region" description="Basic and acidic residues" evidence="2">
    <location>
        <begin position="619"/>
        <end position="634"/>
    </location>
</feature>
<feature type="region of interest" description="Disordered" evidence="2">
    <location>
        <begin position="124"/>
        <end position="395"/>
    </location>
</feature>
<feature type="compositionally biased region" description="Acidic residues" evidence="2">
    <location>
        <begin position="196"/>
        <end position="224"/>
    </location>
</feature>
<feature type="compositionally biased region" description="Basic and acidic residues" evidence="2">
    <location>
        <begin position="124"/>
        <end position="142"/>
    </location>
</feature>
<dbReference type="FunCoup" id="A0A7R8Z183">
    <property type="interactions" value="412"/>
</dbReference>
<keyword evidence="3" id="KW-0472">Membrane</keyword>
<feature type="region of interest" description="Disordered" evidence="2">
    <location>
        <begin position="1"/>
        <end position="53"/>
    </location>
</feature>